<dbReference type="Gene3D" id="2.60.40.4070">
    <property type="match status" value="1"/>
</dbReference>
<dbReference type="Proteomes" id="UP000625735">
    <property type="component" value="Unassembled WGS sequence"/>
</dbReference>
<evidence type="ECO:0000256" key="1">
    <source>
        <dbReference type="ARBA" id="ARBA00022729"/>
    </source>
</evidence>
<accession>A0A917DFS4</accession>
<protein>
    <submittedName>
        <fullName evidence="4">Peptidase C25</fullName>
    </submittedName>
</protein>
<gene>
    <name evidence="4" type="primary">porU</name>
    <name evidence="4" type="ORF">GCM10011343_23220</name>
</gene>
<organism evidence="4 5">
    <name type="scientific">Flavobacterium orientale</name>
    <dbReference type="NCBI Taxonomy" id="1756020"/>
    <lineage>
        <taxon>Bacteria</taxon>
        <taxon>Pseudomonadati</taxon>
        <taxon>Bacteroidota</taxon>
        <taxon>Flavobacteriia</taxon>
        <taxon>Flavobacteriales</taxon>
        <taxon>Flavobacteriaceae</taxon>
        <taxon>Flavobacterium</taxon>
    </lineage>
</organism>
<dbReference type="InterPro" id="IPR026444">
    <property type="entry name" value="Secre_tail"/>
</dbReference>
<dbReference type="RefSeq" id="WP_188362748.1">
    <property type="nucleotide sequence ID" value="NZ_BMFG01000009.1"/>
</dbReference>
<feature type="chain" id="PRO_5037824471" evidence="2">
    <location>
        <begin position="19"/>
        <end position="1281"/>
    </location>
</feature>
<dbReference type="CDD" id="cd02258">
    <property type="entry name" value="Peptidase_C25_N"/>
    <property type="match status" value="1"/>
</dbReference>
<dbReference type="GO" id="GO:0006508">
    <property type="term" value="P:proteolysis"/>
    <property type="evidence" value="ECO:0007669"/>
    <property type="project" value="InterPro"/>
</dbReference>
<dbReference type="InterPro" id="IPR029030">
    <property type="entry name" value="Caspase-like_dom_sf"/>
</dbReference>
<feature type="domain" description="Gingipain" evidence="3">
    <location>
        <begin position="542"/>
        <end position="910"/>
    </location>
</feature>
<sequence>MKKILLVFTAFLFYSSFAQVTNTIDIQWETDNFINFDSYKIKVPHFQLNNFYFDEGSNEIFFNQKITVENTFDENNIRVINVTYEPISEADLGVLNQSKIPSSINFEVKNSRGRDVNYAFIQFSPIVKNNNSYRKVTSITYSFNFSNSQRNQTEAVSDYLGIRNSVLSTGEWYRFYVEKSGVYRISRSFLAQLGMNTNTDPRKIKIYGNGGRMLPLLNSEEYPIDLEENAIQFIGEEDGVFDTNDYILFYAEGVENWNQESLTNLNLYDSKSYYYVTSSGGDGKRIQNSNEPVGDPTLIISKFNDYQFFEKDDINIGRLGRIWHGSPFSFQSSQEYQFNFPNIDTSVPLQISFSAAAEAFVATSMSLSLNGLNIQTFNFNPVIPTSSIIFDSIFTTFTATAPSPNITFQVTYNNNGVPTARGYLNYINISAVRNLAGIGKQFEFKNNQVASQIGIGEYQITNANGISHVWDITDRFNVSSYANNNQSVFTFKTNLGDERKFIALDPSDFFIPRRDPQSKVVNQNLKGTIFNNNTGQFSDIDYLIITPSNLIQPADKLANFHRNYSNLNVKVVPLDLIYQEFSSGKQDVAAIRNFIRYVYLNASTPAKRVKYVNLFGDTSFDYKDRIPDNTNITPIFHSLNSNNLLSSTMSDDFFAMMDENEGRMLSSADIMDIAVGRMLVDNTTQAYQMVDKVIEYHDIKSYGRWRNNFTLISDDVDEAWEVDIQQQLDNLGNDIGFQKPGVNVIKIHTDSYVQETSAGGQRYPKAKEDVINAFNQGSLVFNYFGHGGEEVLAKERIFEKTDAQNLNNQYKYPLFVTVTCEFTRFDNPYRPTAGEYTYWNPKGGAISLITTTRRIGVTTGQNINNFLASFLYGFNSNEDITISEALRMSKNAYGPQTLMVFYVGDPALKLAIPKPKVVLTHINNEPSETSEFIFKALSPVTLTGEVRDPNTDLLINNFNGDLAVQIFDKEINRTTLGNDNVSVGGQLLTMNFTTLGETIFRGNASINNGKFEFSFVVPRDITIPVGNGRISFYAKTEQPFLQDKSGYNTTIKVGGINENAPVDNTGPTVRLYMNDETFISGGITDENPIFLAFLEDENGINTASGIGHDIVAILDGDESNPYILNDYYETELDDYTKGKVRFPFRNLAKGLHTITFRAWDVYNNPVTAEIQFIVVGDETVTLTNVLNYPNPFVNYTQFWFTHNKPFEPLDVQVQIMTITGKIVKTINQSVATEGFLSREITWDGKDDFGDKIGKGVYIYKLTVKSNVTNKKTEKIEKLVIL</sequence>
<name>A0A917DFS4_9FLAO</name>
<keyword evidence="5" id="KW-1185">Reference proteome</keyword>
<dbReference type="EMBL" id="BMFG01000009">
    <property type="protein sequence ID" value="GGD32489.1"/>
    <property type="molecule type" value="Genomic_DNA"/>
</dbReference>
<dbReference type="Gene3D" id="3.40.50.1460">
    <property type="match status" value="1"/>
</dbReference>
<dbReference type="Pfam" id="PF01364">
    <property type="entry name" value="Peptidase_C25"/>
    <property type="match status" value="1"/>
</dbReference>
<proteinExistence type="predicted"/>
<evidence type="ECO:0000313" key="5">
    <source>
        <dbReference type="Proteomes" id="UP000625735"/>
    </source>
</evidence>
<feature type="signal peptide" evidence="2">
    <location>
        <begin position="1"/>
        <end position="18"/>
    </location>
</feature>
<reference evidence="4" key="1">
    <citation type="journal article" date="2014" name="Int. J. Syst. Evol. Microbiol.">
        <title>Complete genome sequence of Corynebacterium casei LMG S-19264T (=DSM 44701T), isolated from a smear-ripened cheese.</title>
        <authorList>
            <consortium name="US DOE Joint Genome Institute (JGI-PGF)"/>
            <person name="Walter F."/>
            <person name="Albersmeier A."/>
            <person name="Kalinowski J."/>
            <person name="Ruckert C."/>
        </authorList>
    </citation>
    <scope>NUCLEOTIDE SEQUENCE</scope>
    <source>
        <strain evidence="4">CGMCC 1.12506</strain>
    </source>
</reference>
<dbReference type="NCBIfam" id="TIGR04183">
    <property type="entry name" value="Por_Secre_tail"/>
    <property type="match status" value="1"/>
</dbReference>
<reference evidence="4" key="2">
    <citation type="submission" date="2020-09" db="EMBL/GenBank/DDBJ databases">
        <authorList>
            <person name="Sun Q."/>
            <person name="Zhou Y."/>
        </authorList>
    </citation>
    <scope>NUCLEOTIDE SEQUENCE</scope>
    <source>
        <strain evidence="4">CGMCC 1.12506</strain>
    </source>
</reference>
<evidence type="ECO:0000313" key="4">
    <source>
        <dbReference type="EMBL" id="GGD32489.1"/>
    </source>
</evidence>
<dbReference type="Gene3D" id="3.40.50.10390">
    <property type="entry name" value="Gingipain r, domain 1"/>
    <property type="match status" value="1"/>
</dbReference>
<dbReference type="InterPro" id="IPR001769">
    <property type="entry name" value="Gingipain"/>
</dbReference>
<dbReference type="InterPro" id="IPR029031">
    <property type="entry name" value="Gingipain_N_sf"/>
</dbReference>
<dbReference type="GO" id="GO:0008234">
    <property type="term" value="F:cysteine-type peptidase activity"/>
    <property type="evidence" value="ECO:0007669"/>
    <property type="project" value="InterPro"/>
</dbReference>
<evidence type="ECO:0000259" key="3">
    <source>
        <dbReference type="Pfam" id="PF01364"/>
    </source>
</evidence>
<comment type="caution">
    <text evidence="4">The sequence shown here is derived from an EMBL/GenBank/DDBJ whole genome shotgun (WGS) entry which is preliminary data.</text>
</comment>
<dbReference type="SUPFAM" id="SSF52129">
    <property type="entry name" value="Caspase-like"/>
    <property type="match status" value="1"/>
</dbReference>
<dbReference type="NCBIfam" id="NF033707">
    <property type="entry name" value="T9SS_sortase"/>
    <property type="match status" value="1"/>
</dbReference>
<keyword evidence="1 2" id="KW-0732">Signal</keyword>
<evidence type="ECO:0000256" key="2">
    <source>
        <dbReference type="SAM" id="SignalP"/>
    </source>
</evidence>